<comment type="caution">
    <text evidence="3">The sequence shown here is derived from an EMBL/GenBank/DDBJ whole genome shotgun (WGS) entry which is preliminary data.</text>
</comment>
<evidence type="ECO:0000256" key="2">
    <source>
        <dbReference type="PROSITE-ProRule" id="PRU00708"/>
    </source>
</evidence>
<evidence type="ECO:0000313" key="4">
    <source>
        <dbReference type="Proteomes" id="UP001417504"/>
    </source>
</evidence>
<evidence type="ECO:0000313" key="3">
    <source>
        <dbReference type="EMBL" id="KAK9117244.1"/>
    </source>
</evidence>
<dbReference type="PANTHER" id="PTHR47926">
    <property type="entry name" value="PENTATRICOPEPTIDE REPEAT-CONTAINING PROTEIN"/>
    <property type="match status" value="1"/>
</dbReference>
<feature type="repeat" description="PPR" evidence="2">
    <location>
        <begin position="169"/>
        <end position="203"/>
    </location>
</feature>
<dbReference type="InterPro" id="IPR011990">
    <property type="entry name" value="TPR-like_helical_dom_sf"/>
</dbReference>
<feature type="repeat" description="PPR" evidence="2">
    <location>
        <begin position="270"/>
        <end position="304"/>
    </location>
</feature>
<reference evidence="3 4" key="1">
    <citation type="submission" date="2024-01" db="EMBL/GenBank/DDBJ databases">
        <title>Genome assemblies of Stephania.</title>
        <authorList>
            <person name="Yang L."/>
        </authorList>
    </citation>
    <scope>NUCLEOTIDE SEQUENCE [LARGE SCALE GENOMIC DNA]</scope>
    <source>
        <strain evidence="3">QJT</strain>
        <tissue evidence="3">Leaf</tissue>
    </source>
</reference>
<feature type="repeat" description="PPR" evidence="2">
    <location>
        <begin position="371"/>
        <end position="405"/>
    </location>
</feature>
<dbReference type="GO" id="GO:0003723">
    <property type="term" value="F:RNA binding"/>
    <property type="evidence" value="ECO:0007669"/>
    <property type="project" value="InterPro"/>
</dbReference>
<feature type="repeat" description="PPR" evidence="2">
    <location>
        <begin position="68"/>
        <end position="102"/>
    </location>
</feature>
<dbReference type="Pfam" id="PF20431">
    <property type="entry name" value="E_motif"/>
    <property type="match status" value="1"/>
</dbReference>
<accession>A0AAP0IKK8</accession>
<dbReference type="InterPro" id="IPR046848">
    <property type="entry name" value="E_motif"/>
</dbReference>
<dbReference type="PROSITE" id="PS51375">
    <property type="entry name" value="PPR"/>
    <property type="match status" value="4"/>
</dbReference>
<organism evidence="3 4">
    <name type="scientific">Stephania japonica</name>
    <dbReference type="NCBI Taxonomy" id="461633"/>
    <lineage>
        <taxon>Eukaryota</taxon>
        <taxon>Viridiplantae</taxon>
        <taxon>Streptophyta</taxon>
        <taxon>Embryophyta</taxon>
        <taxon>Tracheophyta</taxon>
        <taxon>Spermatophyta</taxon>
        <taxon>Magnoliopsida</taxon>
        <taxon>Ranunculales</taxon>
        <taxon>Menispermaceae</taxon>
        <taxon>Menispermoideae</taxon>
        <taxon>Cissampelideae</taxon>
        <taxon>Stephania</taxon>
    </lineage>
</organism>
<dbReference type="Pfam" id="PF13041">
    <property type="entry name" value="PPR_2"/>
    <property type="match status" value="3"/>
</dbReference>
<dbReference type="PANTHER" id="PTHR47926:SF347">
    <property type="entry name" value="PENTATRICOPEPTIDE REPEAT-CONTAINING PROTEIN"/>
    <property type="match status" value="1"/>
</dbReference>
<dbReference type="GO" id="GO:0009451">
    <property type="term" value="P:RNA modification"/>
    <property type="evidence" value="ECO:0007669"/>
    <property type="project" value="InterPro"/>
</dbReference>
<dbReference type="FunFam" id="1.25.40.10:FF:000090">
    <property type="entry name" value="Pentatricopeptide repeat-containing protein, chloroplastic"/>
    <property type="match status" value="1"/>
</dbReference>
<sequence length="554" mass="60931">MCNWLSSLLVEFSRSHQTLRATKQLHALTVTTHLTQDPFYATKLIRFYAINNALHSAHILFDKTPNRSVYTWNSIIRAYAQHHQFDHAYSLFKQMLCSQCKPDNYTFSCILRACMEKTDVTSLRAAHGGLIVSDLESDSICSSALVNAYSKLGLVHEACEVFNGIVEPDLVLWNAMVMGYASCRLWHKGLELFSKMRHFGVNPDGYTLVGVISGLDGTSSLVIGEGVHGFSLKAGFCANAHVRSSLVSMYSRLNSLNSAYKVFSSSPWPDLVVWSALITGFVDGGVLEEALSLFREMNLQGQRADSLLIASVLAGCARLAAVRPAKEMHGFVLRFGYLSDAMVGSALINMYSKCGYVAVGVQVFESLQERYVATYNSIISCLATHGLASDALKLFEDMLEKGFKPDQSTFSAVLYACSLGGLVEDGQEYFRRMKEEFDIQASLEHYVHMVKLLGMAGQLELAYNLIQTMPGPPDTGVLGALLSCCVVHGNAEVGGIASSKLSAIEPENTAYRVMLSNIYASKENWEDVKILRESMVAAGLRKTPGLSWIEDNNA</sequence>
<dbReference type="Proteomes" id="UP001417504">
    <property type="component" value="Unassembled WGS sequence"/>
</dbReference>
<dbReference type="AlphaFoldDB" id="A0AAP0IKK8"/>
<dbReference type="InterPro" id="IPR002885">
    <property type="entry name" value="PPR_rpt"/>
</dbReference>
<dbReference type="NCBIfam" id="TIGR00756">
    <property type="entry name" value="PPR"/>
    <property type="match status" value="4"/>
</dbReference>
<name>A0AAP0IKK8_9MAGN</name>
<keyword evidence="4" id="KW-1185">Reference proteome</keyword>
<dbReference type="EMBL" id="JBBNAE010000006">
    <property type="protein sequence ID" value="KAK9117244.1"/>
    <property type="molecule type" value="Genomic_DNA"/>
</dbReference>
<dbReference type="Gene3D" id="1.25.40.10">
    <property type="entry name" value="Tetratricopeptide repeat domain"/>
    <property type="match status" value="4"/>
</dbReference>
<dbReference type="Pfam" id="PF01535">
    <property type="entry name" value="PPR"/>
    <property type="match status" value="3"/>
</dbReference>
<protein>
    <recommendedName>
        <fullName evidence="5">Pentatricopeptide repeat-containing protein</fullName>
    </recommendedName>
</protein>
<proteinExistence type="predicted"/>
<dbReference type="FunFam" id="1.25.40.10:FF:000351">
    <property type="entry name" value="Pentatricopeptide repeat-containing protein"/>
    <property type="match status" value="1"/>
</dbReference>
<gene>
    <name evidence="3" type="ORF">Sjap_016191</name>
</gene>
<evidence type="ECO:0000256" key="1">
    <source>
        <dbReference type="ARBA" id="ARBA00022737"/>
    </source>
</evidence>
<dbReference type="InterPro" id="IPR046960">
    <property type="entry name" value="PPR_At4g14850-like_plant"/>
</dbReference>
<evidence type="ECO:0008006" key="5">
    <source>
        <dbReference type="Google" id="ProtNLM"/>
    </source>
</evidence>
<keyword evidence="1" id="KW-0677">Repeat</keyword>